<evidence type="ECO:0000313" key="17">
    <source>
        <dbReference type="Proteomes" id="UP000054279"/>
    </source>
</evidence>
<keyword evidence="7 11" id="KW-0804">Transcription</keyword>
<comment type="similarity">
    <text evidence="1 11">Belongs to the peptidase M24 family. SPT16 subfamily.</text>
</comment>
<dbReference type="InterPro" id="IPR040258">
    <property type="entry name" value="Spt16"/>
</dbReference>
<dbReference type="InterPro" id="IPR000994">
    <property type="entry name" value="Pept_M24"/>
</dbReference>
<evidence type="ECO:0000256" key="12">
    <source>
        <dbReference type="SAM" id="MobiDB-lite"/>
    </source>
</evidence>
<evidence type="ECO:0000256" key="9">
    <source>
        <dbReference type="ARBA" id="ARBA00023242"/>
    </source>
</evidence>
<dbReference type="InterPro" id="IPR013719">
    <property type="entry name" value="RTT106/SPT16-like_middle_dom"/>
</dbReference>
<dbReference type="GO" id="GO:0031491">
    <property type="term" value="F:nucleosome binding"/>
    <property type="evidence" value="ECO:0007669"/>
    <property type="project" value="TreeGrafter"/>
</dbReference>
<dbReference type="Pfam" id="PF08644">
    <property type="entry name" value="SPT16"/>
    <property type="match status" value="1"/>
</dbReference>
<dbReference type="Pfam" id="PF14826">
    <property type="entry name" value="FACT-Spt16_Nlob"/>
    <property type="match status" value="1"/>
</dbReference>
<feature type="compositionally biased region" description="Acidic residues" evidence="12">
    <location>
        <begin position="972"/>
        <end position="1002"/>
    </location>
</feature>
<dbReference type="GO" id="GO:0010468">
    <property type="term" value="P:regulation of gene expression"/>
    <property type="evidence" value="ECO:0007669"/>
    <property type="project" value="UniProtKB-ARBA"/>
</dbReference>
<feature type="compositionally biased region" description="Low complexity" evidence="12">
    <location>
        <begin position="456"/>
        <end position="470"/>
    </location>
</feature>
<feature type="compositionally biased region" description="Basic and acidic residues" evidence="12">
    <location>
        <begin position="1003"/>
        <end position="1016"/>
    </location>
</feature>
<evidence type="ECO:0000256" key="4">
    <source>
        <dbReference type="ARBA" id="ARBA00022763"/>
    </source>
</evidence>
<evidence type="ECO:0000256" key="2">
    <source>
        <dbReference type="ARBA" id="ARBA00022454"/>
    </source>
</evidence>
<dbReference type="InterPro" id="IPR029148">
    <property type="entry name" value="FACT-SPT16_Nlobe"/>
</dbReference>
<evidence type="ECO:0000259" key="14">
    <source>
        <dbReference type="SMART" id="SM01286"/>
    </source>
</evidence>
<evidence type="ECO:0000256" key="3">
    <source>
        <dbReference type="ARBA" id="ARBA00022705"/>
    </source>
</evidence>
<comment type="function">
    <text evidence="10 11">Component of the FACT complex, a general chromatin factor that acts to reorganize nucleosomes. The FACT complex is involved in multiple processes that require DNA as a template such as mRNA elongation, DNA replication and DNA repair. During transcription elongation the FACT complex acts as a histone chaperone that both destabilizes and restores nucleosomal structure. It facilitates the passage of RNA polymerase II and transcription by promoting the dissociation of one histone H2A-H2B dimer from the nucleosome, then subsequently promotes the reestablishment of the nucleosome following the passage of RNA polymerase II.</text>
</comment>
<dbReference type="FunFam" id="2.30.29.210:FF:000001">
    <property type="entry name" value="FACT complex subunit spt16"/>
    <property type="match status" value="1"/>
</dbReference>
<dbReference type="HOGENOM" id="CLU_004627_1_0_1"/>
<comment type="subunit">
    <text evidence="11">Component of the FACT complex.</text>
</comment>
<dbReference type="OrthoDB" id="10251642at2759"/>
<keyword evidence="4 11" id="KW-0227">DNA damage</keyword>
<evidence type="ECO:0000256" key="5">
    <source>
        <dbReference type="ARBA" id="ARBA00023015"/>
    </source>
</evidence>
<evidence type="ECO:0000256" key="7">
    <source>
        <dbReference type="ARBA" id="ARBA00023163"/>
    </source>
</evidence>
<feature type="compositionally biased region" description="Basic residues" evidence="12">
    <location>
        <begin position="1043"/>
        <end position="1053"/>
    </location>
</feature>
<keyword evidence="6" id="KW-0175">Coiled coil</keyword>
<keyword evidence="2 11" id="KW-0158">Chromosome</keyword>
<name>A0A0C9VZM3_SPHS4</name>
<dbReference type="Proteomes" id="UP000054279">
    <property type="component" value="Unassembled WGS sequence"/>
</dbReference>
<evidence type="ECO:0000259" key="13">
    <source>
        <dbReference type="SMART" id="SM01285"/>
    </source>
</evidence>
<sequence>MAPSFELNTKQFGDRVRLIYDAWNNARNQEEYEFLADVDAFFLVAGEVAGEDEPMRKTTAFQTWLLGYEFPSTFMLFTKDKIYFLCSPTKAKVLAQIEPSQPPVPVELLIQAKPKDPPTDAFPKFVDVYKQQKKIGMITKEKHTGKLVNEWEKQLKEQDVKVDIVDIAQCVSSFMAVKDDEELKCIRTAANLGSTLFQHHVAVKLEQILDKETKISHQAFADQIESRIGSGDGEKPPDQRVWGKGRGLTDVDWSSVEFVYTPVIQSQTTKGGYDLRASAESSTDNMAHKGILLISLGIRYKSYCSNIGRTFMVDPSKEQEANYDFLLALQAELLSFMKDGVPARDIYNHALSFIKEKKPELEPHFLKSVGFGMGMEFRDSAYLLSSKNSRPIHTGMVFCLSLGLQGLEDKEGKKYALSLIDTVKVTAEKTICLTEGVKSPKEFLFFFDESPKDKAAAPAKPKKTVPSAAKNGKPSPATKVVGNKVLRGKTRGAVAEDAQEAQARLVSHQKILHQQRQQDGLARFAGEEGAGDGKEGKTWKKFTSYKGEAALPREALDLRIFVDRKNLSVILPIHGFAAAFHINTLKNVSKSDEGDYTVLRINFQTPGQLAGKKEDTPFEDPDATFIRTITYRSTDGHRFDSIAKAITELKKEVNKREQQKKAMADVVEQASLVEVKGRRPVKLPEVFVRPALDGKRLPGEVELHQNGIRYVSPLGSQKIDILFSNIKHFFFQPCDGELLVIIHINLKSPIMIGKKKAHDVQFYREASDVQFDETGNRKRKFRYGDEDEIELEQSERKRRNALNKEFNSFAEKCMDAASSALGESVEVEIPFRELSFEGVPFRTNVRLQPTTDCLVHLSEPPFLVVTMSEVEIISLERVQFGLRQFDMVIIFKDFKKAPLSINSIPSVQLDDVKHWLDSCDIPISEGPINLNWGPIMKTINDDPYEFFTQGGWSFLGGGGDGSDAEQLSSSESESEFEAEELDVEESSASGEESDFDGEDWDELERKAAKSDLKREANGNGPESDAESDRPKKKSSSKPSNGKIHGKAPVKGKR</sequence>
<dbReference type="FunFam" id="2.30.29.30:FF:000017">
    <property type="entry name" value="FACT complex subunit SPT16"/>
    <property type="match status" value="1"/>
</dbReference>
<dbReference type="FunFam" id="3.90.230.10:FF:000005">
    <property type="entry name" value="FACT complex subunit spt16"/>
    <property type="match status" value="1"/>
</dbReference>
<comment type="subcellular location">
    <subcellularLocation>
        <location evidence="11">Nucleus</location>
    </subcellularLocation>
    <subcellularLocation>
        <location evidence="11">Chromosome</location>
    </subcellularLocation>
</comment>
<dbReference type="InterPro" id="IPR013953">
    <property type="entry name" value="FACT_SPT16_M"/>
</dbReference>
<dbReference type="AlphaFoldDB" id="A0A0C9VZM3"/>
<keyword evidence="8 11" id="KW-0234">DNA repair</keyword>
<dbReference type="GO" id="GO:0006281">
    <property type="term" value="P:DNA repair"/>
    <property type="evidence" value="ECO:0007669"/>
    <property type="project" value="UniProtKB-UniRule"/>
</dbReference>
<accession>A0A0C9VZM3</accession>
<keyword evidence="5 11" id="KW-0805">Transcription regulation</keyword>
<organism evidence="16 17">
    <name type="scientific">Sphaerobolus stellatus (strain SS14)</name>
    <dbReference type="NCBI Taxonomy" id="990650"/>
    <lineage>
        <taxon>Eukaryota</taxon>
        <taxon>Fungi</taxon>
        <taxon>Dikarya</taxon>
        <taxon>Basidiomycota</taxon>
        <taxon>Agaricomycotina</taxon>
        <taxon>Agaricomycetes</taxon>
        <taxon>Phallomycetidae</taxon>
        <taxon>Geastrales</taxon>
        <taxon>Sphaerobolaceae</taxon>
        <taxon>Sphaerobolus</taxon>
    </lineage>
</organism>
<dbReference type="PANTHER" id="PTHR13980">
    <property type="entry name" value="CDC68 RELATED"/>
    <property type="match status" value="1"/>
</dbReference>
<proteinExistence type="inferred from homology"/>
<keyword evidence="9 11" id="KW-0539">Nucleus</keyword>
<dbReference type="Gene3D" id="2.30.29.150">
    <property type="match status" value="1"/>
</dbReference>
<feature type="domain" description="FACT complex subunit SPT16 N-terminal lobe" evidence="13">
    <location>
        <begin position="7"/>
        <end position="171"/>
    </location>
</feature>
<dbReference type="GO" id="GO:0006260">
    <property type="term" value="P:DNA replication"/>
    <property type="evidence" value="ECO:0007669"/>
    <property type="project" value="UniProtKB-KW"/>
</dbReference>
<dbReference type="Gene3D" id="3.40.350.10">
    <property type="entry name" value="Creatinase/prolidase N-terminal domain"/>
    <property type="match status" value="1"/>
</dbReference>
<evidence type="ECO:0000259" key="15">
    <source>
        <dbReference type="SMART" id="SM01287"/>
    </source>
</evidence>
<gene>
    <name evidence="16" type="ORF">M422DRAFT_47515</name>
</gene>
<dbReference type="InterPro" id="IPR036005">
    <property type="entry name" value="Creatinase/aminopeptidase-like"/>
</dbReference>
<dbReference type="InterPro" id="IPR011993">
    <property type="entry name" value="PH-like_dom_sf"/>
</dbReference>
<dbReference type="InterPro" id="IPR056595">
    <property type="entry name" value="Fact-SPT16_PH"/>
</dbReference>
<dbReference type="InterPro" id="IPR029149">
    <property type="entry name" value="Creatin/AminoP/Spt16_N"/>
</dbReference>
<evidence type="ECO:0000256" key="10">
    <source>
        <dbReference type="ARBA" id="ARBA00025370"/>
    </source>
</evidence>
<feature type="region of interest" description="Disordered" evidence="12">
    <location>
        <begin position="955"/>
        <end position="1053"/>
    </location>
</feature>
<evidence type="ECO:0000256" key="8">
    <source>
        <dbReference type="ARBA" id="ARBA00023204"/>
    </source>
</evidence>
<dbReference type="SMART" id="SM01285">
    <property type="entry name" value="FACT-Spt16_Nlob"/>
    <property type="match status" value="1"/>
</dbReference>
<dbReference type="GO" id="GO:0006368">
    <property type="term" value="P:transcription elongation by RNA polymerase II"/>
    <property type="evidence" value="ECO:0007669"/>
    <property type="project" value="TreeGrafter"/>
</dbReference>
<feature type="region of interest" description="Disordered" evidence="12">
    <location>
        <begin position="454"/>
        <end position="480"/>
    </location>
</feature>
<reference evidence="16 17" key="1">
    <citation type="submission" date="2014-06" db="EMBL/GenBank/DDBJ databases">
        <title>Evolutionary Origins and Diversification of the Mycorrhizal Mutualists.</title>
        <authorList>
            <consortium name="DOE Joint Genome Institute"/>
            <consortium name="Mycorrhizal Genomics Consortium"/>
            <person name="Kohler A."/>
            <person name="Kuo A."/>
            <person name="Nagy L.G."/>
            <person name="Floudas D."/>
            <person name="Copeland A."/>
            <person name="Barry K.W."/>
            <person name="Cichocki N."/>
            <person name="Veneault-Fourrey C."/>
            <person name="LaButti K."/>
            <person name="Lindquist E.A."/>
            <person name="Lipzen A."/>
            <person name="Lundell T."/>
            <person name="Morin E."/>
            <person name="Murat C."/>
            <person name="Riley R."/>
            <person name="Ohm R."/>
            <person name="Sun H."/>
            <person name="Tunlid A."/>
            <person name="Henrissat B."/>
            <person name="Grigoriev I.V."/>
            <person name="Hibbett D.S."/>
            <person name="Martin F."/>
        </authorList>
    </citation>
    <scope>NUCLEOTIDE SEQUENCE [LARGE SCALE GENOMIC DNA]</scope>
    <source>
        <strain evidence="16 17">SS14</strain>
    </source>
</reference>
<dbReference type="SMART" id="SM01287">
    <property type="entry name" value="Rtt106"/>
    <property type="match status" value="1"/>
</dbReference>
<dbReference type="Pfam" id="PF24824">
    <property type="entry name" value="PH_SPT16"/>
    <property type="match status" value="1"/>
</dbReference>
<dbReference type="GO" id="GO:0035101">
    <property type="term" value="C:FACT complex"/>
    <property type="evidence" value="ECO:0007669"/>
    <property type="project" value="UniProtKB-UniRule"/>
</dbReference>
<evidence type="ECO:0000313" key="16">
    <source>
        <dbReference type="EMBL" id="KIJ44001.1"/>
    </source>
</evidence>
<dbReference type="PANTHER" id="PTHR13980:SF15">
    <property type="entry name" value="FACT COMPLEX SUBUNIT SPT16"/>
    <property type="match status" value="1"/>
</dbReference>
<dbReference type="Pfam" id="PF00557">
    <property type="entry name" value="Peptidase_M24"/>
    <property type="match status" value="1"/>
</dbReference>
<dbReference type="Gene3D" id="2.30.29.210">
    <property type="entry name" value="FACT complex subunit Spt16p/Cdc68p"/>
    <property type="match status" value="1"/>
</dbReference>
<keyword evidence="3 11" id="KW-0235">DNA replication</keyword>
<keyword evidence="17" id="KW-1185">Reference proteome</keyword>
<dbReference type="SMART" id="SM01286">
    <property type="entry name" value="SPT16"/>
    <property type="match status" value="1"/>
</dbReference>
<dbReference type="EMBL" id="KN837119">
    <property type="protein sequence ID" value="KIJ44001.1"/>
    <property type="molecule type" value="Genomic_DNA"/>
</dbReference>
<dbReference type="SUPFAM" id="SSF55920">
    <property type="entry name" value="Creatinase/aminopeptidase"/>
    <property type="match status" value="1"/>
</dbReference>
<feature type="domain" description="FACT complex subunit SPT16 middle" evidence="14">
    <location>
        <begin position="560"/>
        <end position="710"/>
    </location>
</feature>
<dbReference type="Gene3D" id="2.30.29.30">
    <property type="entry name" value="Pleckstrin-homology domain (PH domain)/Phosphotyrosine-binding domain (PTB)"/>
    <property type="match status" value="1"/>
</dbReference>
<evidence type="ECO:0000256" key="11">
    <source>
        <dbReference type="RuleBase" id="RU367052"/>
    </source>
</evidence>
<evidence type="ECO:0000256" key="6">
    <source>
        <dbReference type="ARBA" id="ARBA00023054"/>
    </source>
</evidence>
<dbReference type="Pfam" id="PF08512">
    <property type="entry name" value="Rttp106-like_middle"/>
    <property type="match status" value="1"/>
</dbReference>
<evidence type="ECO:0000256" key="1">
    <source>
        <dbReference type="ARBA" id="ARBA00010779"/>
    </source>
</evidence>
<protein>
    <recommendedName>
        <fullName evidence="11">FACT complex subunit</fullName>
    </recommendedName>
</protein>
<feature type="domain" description="Histone chaperone RTT106/FACT complex subunit SPT16-like middle" evidence="15">
    <location>
        <begin position="836"/>
        <end position="926"/>
    </location>
</feature>
<dbReference type="Gene3D" id="3.90.230.10">
    <property type="entry name" value="Creatinase/methionine aminopeptidase superfamily"/>
    <property type="match status" value="1"/>
</dbReference>